<dbReference type="Gene3D" id="3.40.1280.10">
    <property type="match status" value="1"/>
</dbReference>
<dbReference type="EMBL" id="FOBB01000002">
    <property type="protein sequence ID" value="SEL80277.1"/>
    <property type="molecule type" value="Genomic_DNA"/>
</dbReference>
<keyword evidence="2 5" id="KW-0808">Transferase</keyword>
<feature type="binding site" evidence="5">
    <location>
        <begin position="136"/>
        <end position="141"/>
    </location>
    <ligand>
        <name>S-adenosyl-L-methionine</name>
        <dbReference type="ChEBI" id="CHEBI:59789"/>
    </ligand>
</feature>
<dbReference type="PIRSF" id="PIRSF004505">
    <property type="entry name" value="MT_bac"/>
    <property type="match status" value="1"/>
</dbReference>
<dbReference type="GO" id="GO:0070038">
    <property type="term" value="F:rRNA (pseudouridine-N3-)-methyltransferase activity"/>
    <property type="evidence" value="ECO:0007669"/>
    <property type="project" value="UniProtKB-UniRule"/>
</dbReference>
<proteinExistence type="inferred from homology"/>
<gene>
    <name evidence="5" type="primary">rlmH</name>
    <name evidence="6" type="ORF">SAMN04488505_1021150</name>
</gene>
<evidence type="ECO:0000256" key="2">
    <source>
        <dbReference type="ARBA" id="ARBA00022679"/>
    </source>
</evidence>
<feature type="binding site" evidence="5">
    <location>
        <position position="117"/>
    </location>
    <ligand>
        <name>S-adenosyl-L-methionine</name>
        <dbReference type="ChEBI" id="CHEBI:59789"/>
    </ligand>
</feature>
<keyword evidence="7" id="KW-1185">Reference proteome</keyword>
<sequence length="169" mass="19518">MGTWPEIIQQKKMKIQLWSIGKENDPYIKEGIAIYQKRLQHYVDFELRLIPTVKQAASLSIPELKKQEAKIILDLLQPQDYLLALDEHGKMMTTLQLADFLQQRTNAATRQLVLLIGGAFGLDASILQRAQGKLSLSQLTFPHQLVRLIVTEQLYRAYSVLHNEKYHHQ</sequence>
<evidence type="ECO:0000256" key="3">
    <source>
        <dbReference type="ARBA" id="ARBA00022691"/>
    </source>
</evidence>
<dbReference type="GO" id="GO:0005737">
    <property type="term" value="C:cytoplasm"/>
    <property type="evidence" value="ECO:0007669"/>
    <property type="project" value="UniProtKB-SubCell"/>
</dbReference>
<dbReference type="STRING" id="573321.SAMN04488505_1021150"/>
<dbReference type="PANTHER" id="PTHR33603">
    <property type="entry name" value="METHYLTRANSFERASE"/>
    <property type="match status" value="1"/>
</dbReference>
<keyword evidence="5" id="KW-0698">rRNA processing</keyword>
<comment type="function">
    <text evidence="5">Specifically methylates the pseudouridine at position 1915 (m3Psi1915) in 23S rRNA.</text>
</comment>
<dbReference type="NCBIfam" id="NF000986">
    <property type="entry name" value="PRK00103.1-4"/>
    <property type="match status" value="1"/>
</dbReference>
<dbReference type="InterPro" id="IPR029028">
    <property type="entry name" value="Alpha/beta_knot_MTases"/>
</dbReference>
<dbReference type="InterPro" id="IPR029026">
    <property type="entry name" value="tRNA_m1G_MTases_N"/>
</dbReference>
<dbReference type="Proteomes" id="UP000198984">
    <property type="component" value="Unassembled WGS sequence"/>
</dbReference>
<dbReference type="HAMAP" id="MF_00658">
    <property type="entry name" value="23SrRNA_methyltr_H"/>
    <property type="match status" value="1"/>
</dbReference>
<accession>A0A1H7T8X0</accession>
<comment type="similarity">
    <text evidence="4 5">Belongs to the RNA methyltransferase RlmH family.</text>
</comment>
<dbReference type="CDD" id="cd18081">
    <property type="entry name" value="RlmH-like"/>
    <property type="match status" value="1"/>
</dbReference>
<organism evidence="6 7">
    <name type="scientific">Chitinophaga rupis</name>
    <dbReference type="NCBI Taxonomy" id="573321"/>
    <lineage>
        <taxon>Bacteria</taxon>
        <taxon>Pseudomonadati</taxon>
        <taxon>Bacteroidota</taxon>
        <taxon>Chitinophagia</taxon>
        <taxon>Chitinophagales</taxon>
        <taxon>Chitinophagaceae</taxon>
        <taxon>Chitinophaga</taxon>
    </lineage>
</organism>
<evidence type="ECO:0000256" key="5">
    <source>
        <dbReference type="HAMAP-Rule" id="MF_00658"/>
    </source>
</evidence>
<dbReference type="Pfam" id="PF02590">
    <property type="entry name" value="SPOUT_MTase"/>
    <property type="match status" value="1"/>
</dbReference>
<evidence type="ECO:0000313" key="6">
    <source>
        <dbReference type="EMBL" id="SEL80277.1"/>
    </source>
</evidence>
<protein>
    <recommendedName>
        <fullName evidence="5">Ribosomal RNA large subunit methyltransferase H</fullName>
        <ecNumber evidence="5">2.1.1.177</ecNumber>
    </recommendedName>
    <alternativeName>
        <fullName evidence="5">23S rRNA (pseudouridine1915-N3)-methyltransferase</fullName>
    </alternativeName>
    <alternativeName>
        <fullName evidence="5">23S rRNA m3Psi1915 methyltransferase</fullName>
    </alternativeName>
    <alternativeName>
        <fullName evidence="5">rRNA (pseudouridine-N3-)-methyltransferase RlmH</fullName>
    </alternativeName>
</protein>
<dbReference type="AlphaFoldDB" id="A0A1H7T8X0"/>
<evidence type="ECO:0000256" key="4">
    <source>
        <dbReference type="ARBA" id="ARBA00038303"/>
    </source>
</evidence>
<dbReference type="InterPro" id="IPR003742">
    <property type="entry name" value="RlmH-like"/>
</dbReference>
<comment type="subcellular location">
    <subcellularLocation>
        <location evidence="5">Cytoplasm</location>
    </subcellularLocation>
</comment>
<keyword evidence="1 5" id="KW-0489">Methyltransferase</keyword>
<reference evidence="6 7" key="1">
    <citation type="submission" date="2016-10" db="EMBL/GenBank/DDBJ databases">
        <authorList>
            <person name="de Groot N.N."/>
        </authorList>
    </citation>
    <scope>NUCLEOTIDE SEQUENCE [LARGE SCALE GENOMIC DNA]</scope>
    <source>
        <strain evidence="6 7">DSM 21039</strain>
    </source>
</reference>
<name>A0A1H7T8X0_9BACT</name>
<evidence type="ECO:0000256" key="1">
    <source>
        <dbReference type="ARBA" id="ARBA00022603"/>
    </source>
</evidence>
<comment type="catalytic activity">
    <reaction evidence="5">
        <text>pseudouridine(1915) in 23S rRNA + S-adenosyl-L-methionine = N(3)-methylpseudouridine(1915) in 23S rRNA + S-adenosyl-L-homocysteine + H(+)</text>
        <dbReference type="Rhea" id="RHEA:42752"/>
        <dbReference type="Rhea" id="RHEA-COMP:10221"/>
        <dbReference type="Rhea" id="RHEA-COMP:10222"/>
        <dbReference type="ChEBI" id="CHEBI:15378"/>
        <dbReference type="ChEBI" id="CHEBI:57856"/>
        <dbReference type="ChEBI" id="CHEBI:59789"/>
        <dbReference type="ChEBI" id="CHEBI:65314"/>
        <dbReference type="ChEBI" id="CHEBI:74486"/>
        <dbReference type="EC" id="2.1.1.177"/>
    </reaction>
</comment>
<dbReference type="SUPFAM" id="SSF75217">
    <property type="entry name" value="alpha/beta knot"/>
    <property type="match status" value="1"/>
</dbReference>
<evidence type="ECO:0000313" key="7">
    <source>
        <dbReference type="Proteomes" id="UP000198984"/>
    </source>
</evidence>
<keyword evidence="5" id="KW-0963">Cytoplasm</keyword>
<dbReference type="EC" id="2.1.1.177" evidence="5"/>
<feature type="binding site" evidence="5">
    <location>
        <position position="85"/>
    </location>
    <ligand>
        <name>S-adenosyl-L-methionine</name>
        <dbReference type="ChEBI" id="CHEBI:59789"/>
    </ligand>
</feature>
<keyword evidence="3 5" id="KW-0949">S-adenosyl-L-methionine</keyword>
<comment type="subunit">
    <text evidence="5">Homodimer.</text>
</comment>
<dbReference type="PANTHER" id="PTHR33603:SF1">
    <property type="entry name" value="RIBOSOMAL RNA LARGE SUBUNIT METHYLTRANSFERASE H"/>
    <property type="match status" value="1"/>
</dbReference>